<comment type="caution">
    <text evidence="2">The sequence shown here is derived from an EMBL/GenBank/DDBJ whole genome shotgun (WGS) entry which is preliminary data.</text>
</comment>
<protein>
    <submittedName>
        <fullName evidence="2">Oxidoreductase, short chain dehydrogenase/reductase family protein</fullName>
    </submittedName>
</protein>
<dbReference type="PANTHER" id="PTHR48079:SF6">
    <property type="entry name" value="NAD(P)-BINDING DOMAIN-CONTAINING PROTEIN-RELATED"/>
    <property type="match status" value="1"/>
</dbReference>
<dbReference type="SUPFAM" id="SSF51735">
    <property type="entry name" value="NAD(P)-binding Rossmann-fold domains"/>
    <property type="match status" value="1"/>
</dbReference>
<dbReference type="Proteomes" id="UP000005801">
    <property type="component" value="Unassembled WGS sequence"/>
</dbReference>
<dbReference type="AlphaFoldDB" id="A6G7N0"/>
<gene>
    <name evidence="2" type="ORF">PPSIR1_34362</name>
</gene>
<dbReference type="PANTHER" id="PTHR48079">
    <property type="entry name" value="PROTEIN YEEZ"/>
    <property type="match status" value="1"/>
</dbReference>
<proteinExistence type="predicted"/>
<accession>A6G7N0</accession>
<feature type="domain" description="NAD-dependent epimerase/dehydratase" evidence="1">
    <location>
        <begin position="1"/>
        <end position="227"/>
    </location>
</feature>
<evidence type="ECO:0000313" key="3">
    <source>
        <dbReference type="Proteomes" id="UP000005801"/>
    </source>
</evidence>
<organism evidence="2 3">
    <name type="scientific">Plesiocystis pacifica SIR-1</name>
    <dbReference type="NCBI Taxonomy" id="391625"/>
    <lineage>
        <taxon>Bacteria</taxon>
        <taxon>Pseudomonadati</taxon>
        <taxon>Myxococcota</taxon>
        <taxon>Polyangia</taxon>
        <taxon>Nannocystales</taxon>
        <taxon>Nannocystaceae</taxon>
        <taxon>Plesiocystis</taxon>
    </lineage>
</organism>
<sequence>MLVTGASGFIGSHLCQVLRERGHAVQAMVRKTSKLAKLEDAAREGGRVIPFELAYASLDDVDALTEAVRGVEVVYNIAGTTAAFDRVGFDRTNVAGVDNLIAAIERARASEGKGPRRLVHVSSLMAAGPSHPKVGRREHHRHEAGFTDYGDSKLAGEARVMVAARSSELELIIVRPPLVYGPRDEDVLQMIKSAGMRVVAQPGLRPTWMSAIHGRDLARGIALVGERGQPLPRADAREQAKDERHVLGGGGLDPAIPGAIGDPRGLGIYYLTDGRPSSVAEFGQVAAAAMGRRALTLPLPAVAVRSVGWLNQGIGRARGKVPALTADKARASLSPGWWCDDAKARTELGWSEHFDLERGLEDTIRWLRDRGQL</sequence>
<name>A6G7N0_9BACT</name>
<keyword evidence="3" id="KW-1185">Reference proteome</keyword>
<dbReference type="GO" id="GO:0004029">
    <property type="term" value="F:aldehyde dehydrogenase (NAD+) activity"/>
    <property type="evidence" value="ECO:0007669"/>
    <property type="project" value="TreeGrafter"/>
</dbReference>
<dbReference type="GO" id="GO:0005737">
    <property type="term" value="C:cytoplasm"/>
    <property type="evidence" value="ECO:0007669"/>
    <property type="project" value="TreeGrafter"/>
</dbReference>
<dbReference type="InterPro" id="IPR001509">
    <property type="entry name" value="Epimerase_deHydtase"/>
</dbReference>
<evidence type="ECO:0000313" key="2">
    <source>
        <dbReference type="EMBL" id="EDM78108.1"/>
    </source>
</evidence>
<dbReference type="InterPro" id="IPR036291">
    <property type="entry name" value="NAD(P)-bd_dom_sf"/>
</dbReference>
<dbReference type="STRING" id="391625.PPSIR1_34362"/>
<dbReference type="InterPro" id="IPR051783">
    <property type="entry name" value="NAD(P)-dependent_oxidoreduct"/>
</dbReference>
<evidence type="ECO:0000259" key="1">
    <source>
        <dbReference type="Pfam" id="PF01370"/>
    </source>
</evidence>
<dbReference type="Pfam" id="PF01370">
    <property type="entry name" value="Epimerase"/>
    <property type="match status" value="1"/>
</dbReference>
<reference evidence="2 3" key="1">
    <citation type="submission" date="2007-06" db="EMBL/GenBank/DDBJ databases">
        <authorList>
            <person name="Shimkets L."/>
            <person name="Ferriera S."/>
            <person name="Johnson J."/>
            <person name="Kravitz S."/>
            <person name="Beeson K."/>
            <person name="Sutton G."/>
            <person name="Rogers Y.-H."/>
            <person name="Friedman R."/>
            <person name="Frazier M."/>
            <person name="Venter J.C."/>
        </authorList>
    </citation>
    <scope>NUCLEOTIDE SEQUENCE [LARGE SCALE GENOMIC DNA]</scope>
    <source>
        <strain evidence="2 3">SIR-1</strain>
    </source>
</reference>
<dbReference type="EMBL" id="ABCS01000035">
    <property type="protein sequence ID" value="EDM78108.1"/>
    <property type="molecule type" value="Genomic_DNA"/>
</dbReference>
<dbReference type="Gene3D" id="3.40.50.720">
    <property type="entry name" value="NAD(P)-binding Rossmann-like Domain"/>
    <property type="match status" value="2"/>
</dbReference>
<dbReference type="eggNOG" id="COG0451">
    <property type="taxonomic scope" value="Bacteria"/>
</dbReference>